<proteinExistence type="predicted"/>
<reference evidence="1" key="1">
    <citation type="journal article" date="2014" name="Front. Microbiol.">
        <title>High frequency of phylogenetically diverse reductive dehalogenase-homologous genes in deep subseafloor sedimentary metagenomes.</title>
        <authorList>
            <person name="Kawai M."/>
            <person name="Futagami T."/>
            <person name="Toyoda A."/>
            <person name="Takaki Y."/>
            <person name="Nishi S."/>
            <person name="Hori S."/>
            <person name="Arai W."/>
            <person name="Tsubouchi T."/>
            <person name="Morono Y."/>
            <person name="Uchiyama I."/>
            <person name="Ito T."/>
            <person name="Fujiyama A."/>
            <person name="Inagaki F."/>
            <person name="Takami H."/>
        </authorList>
    </citation>
    <scope>NUCLEOTIDE SEQUENCE</scope>
    <source>
        <strain evidence="1">Expedition CK06-06</strain>
    </source>
</reference>
<dbReference type="EMBL" id="BARW01009642">
    <property type="protein sequence ID" value="GAI82962.1"/>
    <property type="molecule type" value="Genomic_DNA"/>
</dbReference>
<comment type="caution">
    <text evidence="1">The sequence shown here is derived from an EMBL/GenBank/DDBJ whole genome shotgun (WGS) entry which is preliminary data.</text>
</comment>
<sequence>MVSKKDTVIIDKGKVPAAKLVGSYTFLRDMGKALKDDEAIKVNCLNAVEAKKIQNRWRAYFKKEACTRREIQPDGKIIVYLWLEK</sequence>
<accession>X1RQJ8</accession>
<dbReference type="AlphaFoldDB" id="X1RQJ8"/>
<name>X1RQJ8_9ZZZZ</name>
<gene>
    <name evidence="1" type="ORF">S12H4_19309</name>
</gene>
<evidence type="ECO:0000313" key="1">
    <source>
        <dbReference type="EMBL" id="GAI82962.1"/>
    </source>
</evidence>
<protein>
    <submittedName>
        <fullName evidence="1">Uncharacterized protein</fullName>
    </submittedName>
</protein>
<organism evidence="1">
    <name type="scientific">marine sediment metagenome</name>
    <dbReference type="NCBI Taxonomy" id="412755"/>
    <lineage>
        <taxon>unclassified sequences</taxon>
        <taxon>metagenomes</taxon>
        <taxon>ecological metagenomes</taxon>
    </lineage>
</organism>